<keyword evidence="2" id="KW-1185">Reference proteome</keyword>
<name>A0ABS6BKP9_9SPHN</name>
<reference evidence="1 2" key="1">
    <citation type="submission" date="2021-06" db="EMBL/GenBank/DDBJ databases">
        <title>Sphingomonas sp. XMGL2, whole genome shotgun sequencing project.</title>
        <authorList>
            <person name="Zhao G."/>
            <person name="Shen L."/>
        </authorList>
    </citation>
    <scope>NUCLEOTIDE SEQUENCE [LARGE SCALE GENOMIC DNA]</scope>
    <source>
        <strain evidence="1 2">XMGL2</strain>
    </source>
</reference>
<sequence length="67" mass="7072">MMVYVDLGWPMAAAAGRGEEAARLMLEALRILDEIGSPAAGHLSMALDDLGVATPIPRFAFTDLDIG</sequence>
<comment type="caution">
    <text evidence="1">The sequence shown here is derived from an EMBL/GenBank/DDBJ whole genome shotgun (WGS) entry which is preliminary data.</text>
</comment>
<evidence type="ECO:0000313" key="1">
    <source>
        <dbReference type="EMBL" id="MBU3078871.1"/>
    </source>
</evidence>
<dbReference type="Proteomes" id="UP000776276">
    <property type="component" value="Unassembled WGS sequence"/>
</dbReference>
<gene>
    <name evidence="1" type="ORF">KOF26_13450</name>
</gene>
<dbReference type="RefSeq" id="WP_216325889.1">
    <property type="nucleotide sequence ID" value="NZ_JAHKRT010000007.1"/>
</dbReference>
<organism evidence="1 2">
    <name type="scientific">Sphingomonas quercus</name>
    <dbReference type="NCBI Taxonomy" id="2842451"/>
    <lineage>
        <taxon>Bacteria</taxon>
        <taxon>Pseudomonadati</taxon>
        <taxon>Pseudomonadota</taxon>
        <taxon>Alphaproteobacteria</taxon>
        <taxon>Sphingomonadales</taxon>
        <taxon>Sphingomonadaceae</taxon>
        <taxon>Sphingomonas</taxon>
    </lineage>
</organism>
<protein>
    <submittedName>
        <fullName evidence="1">Uncharacterized protein</fullName>
    </submittedName>
</protein>
<accession>A0ABS6BKP9</accession>
<evidence type="ECO:0000313" key="2">
    <source>
        <dbReference type="Proteomes" id="UP000776276"/>
    </source>
</evidence>
<proteinExistence type="predicted"/>
<dbReference type="EMBL" id="JAHKRT010000007">
    <property type="protein sequence ID" value="MBU3078871.1"/>
    <property type="molecule type" value="Genomic_DNA"/>
</dbReference>